<dbReference type="PANTHER" id="PTHR34298:SF2">
    <property type="entry name" value="SEGREGATION AND CONDENSATION PROTEIN B"/>
    <property type="match status" value="1"/>
</dbReference>
<keyword evidence="6" id="KW-1185">Reference proteome</keyword>
<evidence type="ECO:0000313" key="6">
    <source>
        <dbReference type="Proteomes" id="UP001357733"/>
    </source>
</evidence>
<gene>
    <name evidence="5" type="primary">scpB</name>
    <name evidence="5" type="ORF">VLK81_06190</name>
</gene>
<dbReference type="InterPro" id="IPR036388">
    <property type="entry name" value="WH-like_DNA-bd_sf"/>
</dbReference>
<dbReference type="EMBL" id="JAYKOT010000003">
    <property type="protein sequence ID" value="MEB3429601.1"/>
    <property type="molecule type" value="Genomic_DNA"/>
</dbReference>
<dbReference type="InterPro" id="IPR036390">
    <property type="entry name" value="WH_DNA-bd_sf"/>
</dbReference>
<evidence type="ECO:0000256" key="2">
    <source>
        <dbReference type="ARBA" id="ARBA00022618"/>
    </source>
</evidence>
<name>A0AAW9MU51_9FIRM</name>
<dbReference type="AlphaFoldDB" id="A0AAW9MU51"/>
<protein>
    <submittedName>
        <fullName evidence="5">SMC-Scp complex subunit ScpB</fullName>
    </submittedName>
</protein>
<keyword evidence="1" id="KW-0963">Cytoplasm</keyword>
<evidence type="ECO:0000256" key="4">
    <source>
        <dbReference type="ARBA" id="ARBA00023306"/>
    </source>
</evidence>
<reference evidence="5 6" key="1">
    <citation type="submission" date="2024-01" db="EMBL/GenBank/DDBJ databases">
        <title>Complete genome sequence of Citroniella saccharovorans strain M6.X9, isolated from human fecal sample.</title>
        <authorList>
            <person name="Cheng G."/>
            <person name="Westerholm M."/>
            <person name="Schnurer A."/>
        </authorList>
    </citation>
    <scope>NUCLEOTIDE SEQUENCE [LARGE SCALE GENOMIC DNA]</scope>
    <source>
        <strain evidence="5 6">DSM 29873</strain>
    </source>
</reference>
<evidence type="ECO:0000256" key="3">
    <source>
        <dbReference type="ARBA" id="ARBA00022829"/>
    </source>
</evidence>
<evidence type="ECO:0000313" key="5">
    <source>
        <dbReference type="EMBL" id="MEB3429601.1"/>
    </source>
</evidence>
<organism evidence="5 6">
    <name type="scientific">Citroniella saccharovorans</name>
    <dbReference type="NCBI Taxonomy" id="2053367"/>
    <lineage>
        <taxon>Bacteria</taxon>
        <taxon>Bacillati</taxon>
        <taxon>Bacillota</taxon>
        <taxon>Tissierellia</taxon>
        <taxon>Tissierellales</taxon>
        <taxon>Peptoniphilaceae</taxon>
        <taxon>Citroniella</taxon>
    </lineage>
</organism>
<dbReference type="Gene3D" id="1.10.10.10">
    <property type="entry name" value="Winged helix-like DNA-binding domain superfamily/Winged helix DNA-binding domain"/>
    <property type="match status" value="2"/>
</dbReference>
<sequence>MNLKEIILAILFYWTDPIEDIELSNITKADIKDIQSALDEIKKEFNEKNRGIILKKIENSYQLVTNPNFFNYIKKLTYKEEEKKINNSSMETLSIIAYKQPITRIEIDKVRGVNSQSSINTLLGRNLIEESGRLDAPGKPILYKTTKEFLRVFNLESLDKLPIIEKDDVNEIK</sequence>
<dbReference type="Proteomes" id="UP001357733">
    <property type="component" value="Unassembled WGS sequence"/>
</dbReference>
<dbReference type="PANTHER" id="PTHR34298">
    <property type="entry name" value="SEGREGATION AND CONDENSATION PROTEIN B"/>
    <property type="match status" value="1"/>
</dbReference>
<keyword evidence="3" id="KW-0159">Chromosome partition</keyword>
<dbReference type="InterPro" id="IPR005234">
    <property type="entry name" value="ScpB_csome_segregation"/>
</dbReference>
<dbReference type="GO" id="GO:0051304">
    <property type="term" value="P:chromosome separation"/>
    <property type="evidence" value="ECO:0007669"/>
    <property type="project" value="InterPro"/>
</dbReference>
<dbReference type="PIRSF" id="PIRSF019345">
    <property type="entry name" value="ScpB"/>
    <property type="match status" value="1"/>
</dbReference>
<dbReference type="Pfam" id="PF04079">
    <property type="entry name" value="SMC_ScpB"/>
    <property type="match status" value="1"/>
</dbReference>
<keyword evidence="2" id="KW-0132">Cell division</keyword>
<dbReference type="GO" id="GO:0051301">
    <property type="term" value="P:cell division"/>
    <property type="evidence" value="ECO:0007669"/>
    <property type="project" value="UniProtKB-KW"/>
</dbReference>
<keyword evidence="4" id="KW-0131">Cell cycle</keyword>
<proteinExistence type="predicted"/>
<evidence type="ECO:0000256" key="1">
    <source>
        <dbReference type="ARBA" id="ARBA00022490"/>
    </source>
</evidence>
<dbReference type="RefSeq" id="WP_324619780.1">
    <property type="nucleotide sequence ID" value="NZ_JAYKOT010000003.1"/>
</dbReference>
<accession>A0AAW9MU51</accession>
<dbReference type="SUPFAM" id="SSF46785">
    <property type="entry name" value="Winged helix' DNA-binding domain"/>
    <property type="match status" value="2"/>
</dbReference>
<comment type="caution">
    <text evidence="5">The sequence shown here is derived from an EMBL/GenBank/DDBJ whole genome shotgun (WGS) entry which is preliminary data.</text>
</comment>
<dbReference type="NCBIfam" id="TIGR00281">
    <property type="entry name" value="SMC-Scp complex subunit ScpB"/>
    <property type="match status" value="1"/>
</dbReference>